<feature type="non-terminal residue" evidence="11">
    <location>
        <position position="269"/>
    </location>
</feature>
<evidence type="ECO:0000256" key="7">
    <source>
        <dbReference type="ARBA" id="ARBA00023235"/>
    </source>
</evidence>
<evidence type="ECO:0000256" key="1">
    <source>
        <dbReference type="ARBA" id="ARBA00000443"/>
    </source>
</evidence>
<gene>
    <name evidence="11" type="ORF">TELCIR_18879</name>
</gene>
<dbReference type="GO" id="GO:0005829">
    <property type="term" value="C:cytosol"/>
    <property type="evidence" value="ECO:0007669"/>
    <property type="project" value="TreeGrafter"/>
</dbReference>
<protein>
    <recommendedName>
        <fullName evidence="3">phosphoglucomutase (alpha-D-glucose-1,6-bisphosphate-dependent)</fullName>
        <ecNumber evidence="3">5.4.2.2</ecNumber>
    </recommendedName>
</protein>
<evidence type="ECO:0000256" key="6">
    <source>
        <dbReference type="ARBA" id="ARBA00022842"/>
    </source>
</evidence>
<sequence length="269" mass="29007">MVKVEIVQTKPFQGQKPGTSGLRKRVPEFQQEHYTENFIQAVLDGGLGSKKKGATLVVGGDGRFLCKEAVNVIIKISAANGVGIILTASHNPGGPKADFGIKFNCENGGPAPDAVTNAIYANTTHISTYSICPDLTCDFSQIGRSEFDIDNVGHFVVDVIDSVKDYVELMQKIFDFKKIKSLISGEITGKRFEVLIDSMHGATGPYVSTILCDHLGVEPRGLLRYIDTTTPKPDFGGGHPDPNLTYAKGLVDQMRKGEHDFGAAFDGDG</sequence>
<dbReference type="FunFam" id="3.40.120.10:FF:000004">
    <property type="entry name" value="Phosphoglucomutase 5"/>
    <property type="match status" value="1"/>
</dbReference>
<proteinExistence type="inferred from homology"/>
<dbReference type="SUPFAM" id="SSF53738">
    <property type="entry name" value="Phosphoglucomutase, first 3 domains"/>
    <property type="match status" value="2"/>
</dbReference>
<evidence type="ECO:0000256" key="3">
    <source>
        <dbReference type="ARBA" id="ARBA00012728"/>
    </source>
</evidence>
<dbReference type="PANTHER" id="PTHR22573:SF2">
    <property type="entry name" value="PHOSPHOGLUCOMUTASE"/>
    <property type="match status" value="1"/>
</dbReference>
<comment type="similarity">
    <text evidence="2 8">Belongs to the phosphohexose mutase family.</text>
</comment>
<accession>A0A2G9TNT8</accession>
<keyword evidence="7" id="KW-0413">Isomerase</keyword>
<dbReference type="GO" id="GO:0005975">
    <property type="term" value="P:carbohydrate metabolic process"/>
    <property type="evidence" value="ECO:0007669"/>
    <property type="project" value="InterPro"/>
</dbReference>
<dbReference type="Pfam" id="PF02879">
    <property type="entry name" value="PGM_PMM_II"/>
    <property type="match status" value="1"/>
</dbReference>
<name>A0A2G9TNT8_TELCI</name>
<dbReference type="PRINTS" id="PR00509">
    <property type="entry name" value="PGMPMM"/>
</dbReference>
<keyword evidence="12" id="KW-1185">Reference proteome</keyword>
<reference evidence="11 12" key="1">
    <citation type="submission" date="2015-09" db="EMBL/GenBank/DDBJ databases">
        <title>Draft genome of the parasitic nematode Teladorsagia circumcincta isolate WARC Sus (inbred).</title>
        <authorList>
            <person name="Mitreva M."/>
        </authorList>
    </citation>
    <scope>NUCLEOTIDE SEQUENCE [LARGE SCALE GENOMIC DNA]</scope>
    <source>
        <strain evidence="11 12">S</strain>
    </source>
</reference>
<comment type="catalytic activity">
    <reaction evidence="1">
        <text>alpha-D-glucose 1-phosphate = alpha-D-glucose 6-phosphate</text>
        <dbReference type="Rhea" id="RHEA:23536"/>
        <dbReference type="ChEBI" id="CHEBI:58225"/>
        <dbReference type="ChEBI" id="CHEBI:58601"/>
        <dbReference type="EC" id="5.4.2.2"/>
    </reaction>
</comment>
<evidence type="ECO:0000259" key="10">
    <source>
        <dbReference type="Pfam" id="PF02879"/>
    </source>
</evidence>
<dbReference type="Gene3D" id="3.40.120.10">
    <property type="entry name" value="Alpha-D-Glucose-1,6-Bisphosphate, subunit A, domain 3"/>
    <property type="match status" value="3"/>
</dbReference>
<dbReference type="GO" id="GO:0000287">
    <property type="term" value="F:magnesium ion binding"/>
    <property type="evidence" value="ECO:0007669"/>
    <property type="project" value="InterPro"/>
</dbReference>
<dbReference type="GO" id="GO:0004614">
    <property type="term" value="F:phosphoglucomutase activity"/>
    <property type="evidence" value="ECO:0007669"/>
    <property type="project" value="UniProtKB-EC"/>
</dbReference>
<evidence type="ECO:0000313" key="11">
    <source>
        <dbReference type="EMBL" id="PIO59654.1"/>
    </source>
</evidence>
<evidence type="ECO:0000259" key="9">
    <source>
        <dbReference type="Pfam" id="PF02878"/>
    </source>
</evidence>
<evidence type="ECO:0000256" key="5">
    <source>
        <dbReference type="ARBA" id="ARBA00022723"/>
    </source>
</evidence>
<keyword evidence="5 8" id="KW-0479">Metal-binding</keyword>
<keyword evidence="4" id="KW-0597">Phosphoprotein</keyword>
<dbReference type="FunFam" id="3.40.120.10:FF:000031">
    <property type="entry name" value="Phosphoglucomutase-like 5"/>
    <property type="match status" value="1"/>
</dbReference>
<dbReference type="Pfam" id="PF02878">
    <property type="entry name" value="PGM_PMM_I"/>
    <property type="match status" value="1"/>
</dbReference>
<dbReference type="AlphaFoldDB" id="A0A2G9TNT8"/>
<organism evidence="11 12">
    <name type="scientific">Teladorsagia circumcincta</name>
    <name type="common">Brown stomach worm</name>
    <name type="synonym">Ostertagia circumcincta</name>
    <dbReference type="NCBI Taxonomy" id="45464"/>
    <lineage>
        <taxon>Eukaryota</taxon>
        <taxon>Metazoa</taxon>
        <taxon>Ecdysozoa</taxon>
        <taxon>Nematoda</taxon>
        <taxon>Chromadorea</taxon>
        <taxon>Rhabditida</taxon>
        <taxon>Rhabditina</taxon>
        <taxon>Rhabditomorpha</taxon>
        <taxon>Strongyloidea</taxon>
        <taxon>Trichostrongylidae</taxon>
        <taxon>Teladorsagia</taxon>
    </lineage>
</organism>
<dbReference type="PANTHER" id="PTHR22573">
    <property type="entry name" value="PHOSPHOHEXOMUTASE FAMILY MEMBER"/>
    <property type="match status" value="1"/>
</dbReference>
<dbReference type="InterPro" id="IPR016055">
    <property type="entry name" value="A-D-PHexomutase_a/b/a-I/II/III"/>
</dbReference>
<dbReference type="EMBL" id="KZ357266">
    <property type="protein sequence ID" value="PIO59654.1"/>
    <property type="molecule type" value="Genomic_DNA"/>
</dbReference>
<dbReference type="OrthoDB" id="5864824at2759"/>
<keyword evidence="6 8" id="KW-0460">Magnesium</keyword>
<evidence type="ECO:0000313" key="12">
    <source>
        <dbReference type="Proteomes" id="UP000230423"/>
    </source>
</evidence>
<dbReference type="InterPro" id="IPR005844">
    <property type="entry name" value="A-D-PHexomutase_a/b/a-I"/>
</dbReference>
<dbReference type="InterPro" id="IPR005845">
    <property type="entry name" value="A-D-PHexomutase_a/b/a-II"/>
</dbReference>
<dbReference type="InterPro" id="IPR016066">
    <property type="entry name" value="A-D-PHexomutase_CS"/>
</dbReference>
<evidence type="ECO:0000256" key="8">
    <source>
        <dbReference type="RuleBase" id="RU004326"/>
    </source>
</evidence>
<dbReference type="InterPro" id="IPR005841">
    <property type="entry name" value="Alpha-D-phosphohexomutase_SF"/>
</dbReference>
<evidence type="ECO:0000256" key="4">
    <source>
        <dbReference type="ARBA" id="ARBA00022553"/>
    </source>
</evidence>
<feature type="domain" description="Alpha-D-phosphohexomutase alpha/beta/alpha" evidence="9">
    <location>
        <begin position="15"/>
        <end position="85"/>
    </location>
</feature>
<dbReference type="EC" id="5.4.2.2" evidence="3"/>
<dbReference type="PROSITE" id="PS00710">
    <property type="entry name" value="PGM_PMM"/>
    <property type="match status" value="1"/>
</dbReference>
<evidence type="ECO:0000256" key="2">
    <source>
        <dbReference type="ARBA" id="ARBA00010231"/>
    </source>
</evidence>
<feature type="non-terminal residue" evidence="11">
    <location>
        <position position="1"/>
    </location>
</feature>
<dbReference type="Proteomes" id="UP000230423">
    <property type="component" value="Unassembled WGS sequence"/>
</dbReference>
<feature type="domain" description="Alpha-D-phosphohexomutase alpha/beta/alpha" evidence="10">
    <location>
        <begin position="178"/>
        <end position="269"/>
    </location>
</feature>
<dbReference type="InterPro" id="IPR045244">
    <property type="entry name" value="PGM"/>
</dbReference>